<proteinExistence type="predicted"/>
<dbReference type="EMBL" id="LR796345">
    <property type="protein sequence ID" value="CAB4138436.1"/>
    <property type="molecule type" value="Genomic_DNA"/>
</dbReference>
<evidence type="ECO:0000313" key="1">
    <source>
        <dbReference type="EMBL" id="CAB4138436.1"/>
    </source>
</evidence>
<organism evidence="1">
    <name type="scientific">uncultured Caudovirales phage</name>
    <dbReference type="NCBI Taxonomy" id="2100421"/>
    <lineage>
        <taxon>Viruses</taxon>
        <taxon>Duplodnaviria</taxon>
        <taxon>Heunggongvirae</taxon>
        <taxon>Uroviricota</taxon>
        <taxon>Caudoviricetes</taxon>
        <taxon>Peduoviridae</taxon>
        <taxon>Maltschvirus</taxon>
        <taxon>Maltschvirus maltsch</taxon>
    </lineage>
</organism>
<reference evidence="1" key="1">
    <citation type="submission" date="2020-04" db="EMBL/GenBank/DDBJ databases">
        <authorList>
            <person name="Chiriac C."/>
            <person name="Salcher M."/>
            <person name="Ghai R."/>
            <person name="Kavagutti S V."/>
        </authorList>
    </citation>
    <scope>NUCLEOTIDE SEQUENCE</scope>
</reference>
<accession>A0A6J5LZZ6</accession>
<gene>
    <name evidence="1" type="ORF">UFOVP331_41</name>
</gene>
<name>A0A6J5LZZ6_9CAUD</name>
<protein>
    <submittedName>
        <fullName evidence="1">Uncharacterized protein</fullName>
    </submittedName>
</protein>
<sequence>MKIERKNTPLDKIKRVMYIGERYWDIIRYDIPRFLKNLWMFRKDIYNYHWYSGKHAVLPFMKTALMDMAAKIDERGMEVEPSKSKKVMKMWRAAKLMEHFIEENFIELAEQELGEMTLHDLEFEDAPDHPGYYQLVDNETPEEKVHNRNVFARAHEIEESMWAELWDILKGQDSTEIKSLPETDEKSFDKWFDGSGLRGWWD</sequence>